<dbReference type="PANTHER" id="PTHR37984:SF12">
    <property type="entry name" value="RIBONUCLEASE H"/>
    <property type="match status" value="1"/>
</dbReference>
<dbReference type="Pfam" id="PF17919">
    <property type="entry name" value="RT_RNaseH_2"/>
    <property type="match status" value="1"/>
</dbReference>
<keyword evidence="4" id="KW-1185">Reference proteome</keyword>
<dbReference type="InterPro" id="IPR041588">
    <property type="entry name" value="Integrase_H2C2"/>
</dbReference>
<dbReference type="Gene3D" id="3.30.420.10">
    <property type="entry name" value="Ribonuclease H-like superfamily/Ribonuclease H"/>
    <property type="match status" value="1"/>
</dbReference>
<dbReference type="InterPro" id="IPR041577">
    <property type="entry name" value="RT_RNaseH_2"/>
</dbReference>
<dbReference type="PROSITE" id="PS50994">
    <property type="entry name" value="INTEGRASE"/>
    <property type="match status" value="1"/>
</dbReference>
<dbReference type="InterPro" id="IPR001584">
    <property type="entry name" value="Integrase_cat-core"/>
</dbReference>
<dbReference type="Pfam" id="PF17921">
    <property type="entry name" value="Integrase_H2C2"/>
    <property type="match status" value="1"/>
</dbReference>
<dbReference type="SUPFAM" id="SSF56672">
    <property type="entry name" value="DNA/RNA polymerases"/>
    <property type="match status" value="1"/>
</dbReference>
<gene>
    <name evidence="5" type="primary">LOC112458132</name>
</gene>
<dbReference type="InterPro" id="IPR043128">
    <property type="entry name" value="Rev_trsase/Diguanyl_cyclase"/>
</dbReference>
<dbReference type="InterPro" id="IPR012337">
    <property type="entry name" value="RNaseH-like_sf"/>
</dbReference>
<dbReference type="RefSeq" id="XP_024877348.1">
    <property type="nucleotide sequence ID" value="XM_025021580.1"/>
</dbReference>
<name>A0A6J1Q6P8_9HYME</name>
<dbReference type="GO" id="GO:0015074">
    <property type="term" value="P:DNA integration"/>
    <property type="evidence" value="ECO:0007669"/>
    <property type="project" value="InterPro"/>
</dbReference>
<sequence>METILEGLPGVTNFFDDIIIPADGFDNLLSVLSATLERLRTHGIRLNRAKCVFATPTLECLGHKIDRHGFHKSDKHIAAIRDAPQPTTPEQLQLFLGKATYYSAYISNLSDRTRPLRDMLLTDPFKWTLDAEKAYQDIKEALISPQVLMQYDPSLPLILATDASKTDHKPLTQILHPEKSLPTLCISRMANYADYLAHFNFDVVFKPTDQNTNADYCSRIPHPSTRNEVNKLSLHGGRNVSEEDGIDRFALHQIQQLPVRAEHIARETRKNPHLGKIVQELEAGRNLARIGYKAPEACYTLAANCLLFEHRVVIPSTLRQPILDDLHTAHIGIVKMKGLARSFIYWPGIDSDIERSAKSCVECARHAHAPPKFSDHHWEYPKGPWGRVHIDYAGPVAGAMLLVIVDAYSKWLEVKVTNSSTTEATIKILDELFAAYGVPTTIVSDNGTQFTAAEFKTFLQRSGVTFHKFSAPYHPATNGQAERYVQTVKDTLKAMSTTRNSLQTNLNELL</sequence>
<dbReference type="OrthoDB" id="7695119at2759"/>
<dbReference type="InterPro" id="IPR000477">
    <property type="entry name" value="RT_dom"/>
</dbReference>
<dbReference type="Pfam" id="PF00665">
    <property type="entry name" value="rve"/>
    <property type="match status" value="1"/>
</dbReference>
<dbReference type="Gene3D" id="3.30.70.270">
    <property type="match status" value="2"/>
</dbReference>
<organism evidence="4 5">
    <name type="scientific">Temnothorax curvispinosus</name>
    <dbReference type="NCBI Taxonomy" id="300111"/>
    <lineage>
        <taxon>Eukaryota</taxon>
        <taxon>Metazoa</taxon>
        <taxon>Ecdysozoa</taxon>
        <taxon>Arthropoda</taxon>
        <taxon>Hexapoda</taxon>
        <taxon>Insecta</taxon>
        <taxon>Pterygota</taxon>
        <taxon>Neoptera</taxon>
        <taxon>Endopterygota</taxon>
        <taxon>Hymenoptera</taxon>
        <taxon>Apocrita</taxon>
        <taxon>Aculeata</taxon>
        <taxon>Formicoidea</taxon>
        <taxon>Formicidae</taxon>
        <taxon>Myrmicinae</taxon>
        <taxon>Temnothorax</taxon>
    </lineage>
</organism>
<feature type="domain" description="Reverse transcriptase" evidence="2">
    <location>
        <begin position="1"/>
        <end position="65"/>
    </location>
</feature>
<evidence type="ECO:0000259" key="3">
    <source>
        <dbReference type="PROSITE" id="PS50994"/>
    </source>
</evidence>
<dbReference type="PROSITE" id="PS50878">
    <property type="entry name" value="RT_POL"/>
    <property type="match status" value="1"/>
</dbReference>
<evidence type="ECO:0000256" key="1">
    <source>
        <dbReference type="ARBA" id="ARBA00012493"/>
    </source>
</evidence>
<dbReference type="EC" id="2.7.7.49" evidence="1"/>
<dbReference type="AlphaFoldDB" id="A0A6J1Q6P8"/>
<dbReference type="PANTHER" id="PTHR37984">
    <property type="entry name" value="PROTEIN CBG26694"/>
    <property type="match status" value="1"/>
</dbReference>
<proteinExistence type="predicted"/>
<feature type="domain" description="Integrase catalytic" evidence="3">
    <location>
        <begin position="380"/>
        <end position="510"/>
    </location>
</feature>
<reference evidence="5" key="1">
    <citation type="submission" date="2025-08" db="UniProtKB">
        <authorList>
            <consortium name="RefSeq"/>
        </authorList>
    </citation>
    <scope>IDENTIFICATION</scope>
    <source>
        <tissue evidence="5">Whole body</tissue>
    </source>
</reference>
<evidence type="ECO:0000313" key="5">
    <source>
        <dbReference type="RefSeq" id="XP_024877348.1"/>
    </source>
</evidence>
<dbReference type="Gene3D" id="1.10.340.70">
    <property type="match status" value="1"/>
</dbReference>
<accession>A0A6J1Q6P8</accession>
<evidence type="ECO:0000259" key="2">
    <source>
        <dbReference type="PROSITE" id="PS50878"/>
    </source>
</evidence>
<evidence type="ECO:0000313" key="4">
    <source>
        <dbReference type="Proteomes" id="UP000504618"/>
    </source>
</evidence>
<feature type="non-terminal residue" evidence="5">
    <location>
        <position position="510"/>
    </location>
</feature>
<dbReference type="GO" id="GO:0042575">
    <property type="term" value="C:DNA polymerase complex"/>
    <property type="evidence" value="ECO:0007669"/>
    <property type="project" value="UniProtKB-ARBA"/>
</dbReference>
<dbReference type="InterPro" id="IPR036397">
    <property type="entry name" value="RNaseH_sf"/>
</dbReference>
<dbReference type="GeneID" id="112458132"/>
<dbReference type="FunFam" id="3.30.70.270:FF:000020">
    <property type="entry name" value="Transposon Tf2-6 polyprotein-like Protein"/>
    <property type="match status" value="1"/>
</dbReference>
<dbReference type="Proteomes" id="UP000504618">
    <property type="component" value="Unplaced"/>
</dbReference>
<dbReference type="GO" id="GO:0003676">
    <property type="term" value="F:nucleic acid binding"/>
    <property type="evidence" value="ECO:0007669"/>
    <property type="project" value="InterPro"/>
</dbReference>
<dbReference type="GO" id="GO:0003964">
    <property type="term" value="F:RNA-directed DNA polymerase activity"/>
    <property type="evidence" value="ECO:0007669"/>
    <property type="project" value="UniProtKB-EC"/>
</dbReference>
<dbReference type="InterPro" id="IPR043502">
    <property type="entry name" value="DNA/RNA_pol_sf"/>
</dbReference>
<protein>
    <recommendedName>
        <fullName evidence="1">RNA-directed DNA polymerase</fullName>
        <ecNumber evidence="1">2.7.7.49</ecNumber>
    </recommendedName>
</protein>
<dbReference type="SUPFAM" id="SSF53098">
    <property type="entry name" value="Ribonuclease H-like"/>
    <property type="match status" value="1"/>
</dbReference>
<dbReference type="InterPro" id="IPR050951">
    <property type="entry name" value="Retrovirus_Pol_polyprotein"/>
</dbReference>